<comment type="caution">
    <text evidence="1">The sequence shown here is derived from an EMBL/GenBank/DDBJ whole genome shotgun (WGS) entry which is preliminary data.</text>
</comment>
<gene>
    <name evidence="1" type="ORF">EV188_104677</name>
</gene>
<sequence>MAALALAVGFVLGVLAAWLTGTGPADPADGTAGPAPVGVVRS</sequence>
<evidence type="ECO:0000313" key="1">
    <source>
        <dbReference type="EMBL" id="TDQ58928.1"/>
    </source>
</evidence>
<reference evidence="1 2" key="1">
    <citation type="submission" date="2019-03" db="EMBL/GenBank/DDBJ databases">
        <title>Genomic Encyclopedia of Type Strains, Phase IV (KMG-IV): sequencing the most valuable type-strain genomes for metagenomic binning, comparative biology and taxonomic classification.</title>
        <authorList>
            <person name="Goeker M."/>
        </authorList>
    </citation>
    <scope>NUCLEOTIDE SEQUENCE [LARGE SCALE GENOMIC DNA]</scope>
    <source>
        <strain evidence="1 2">DSM 45775</strain>
    </source>
</reference>
<name>A0A4R6VEJ1_9PSEU</name>
<organism evidence="1 2">
    <name type="scientific">Actinomycetospora succinea</name>
    <dbReference type="NCBI Taxonomy" id="663603"/>
    <lineage>
        <taxon>Bacteria</taxon>
        <taxon>Bacillati</taxon>
        <taxon>Actinomycetota</taxon>
        <taxon>Actinomycetes</taxon>
        <taxon>Pseudonocardiales</taxon>
        <taxon>Pseudonocardiaceae</taxon>
        <taxon>Actinomycetospora</taxon>
    </lineage>
</organism>
<keyword evidence="2" id="KW-1185">Reference proteome</keyword>
<dbReference type="AlphaFoldDB" id="A0A4R6VEJ1"/>
<accession>A0A4R6VEJ1</accession>
<protein>
    <submittedName>
        <fullName evidence="1">Uncharacterized protein</fullName>
    </submittedName>
</protein>
<proteinExistence type="predicted"/>
<dbReference type="RefSeq" id="WP_279536754.1">
    <property type="nucleotide sequence ID" value="NZ_BAABHR010000033.1"/>
</dbReference>
<evidence type="ECO:0000313" key="2">
    <source>
        <dbReference type="Proteomes" id="UP000295705"/>
    </source>
</evidence>
<dbReference type="EMBL" id="SNYO01000004">
    <property type="protein sequence ID" value="TDQ58928.1"/>
    <property type="molecule type" value="Genomic_DNA"/>
</dbReference>
<dbReference type="Proteomes" id="UP000295705">
    <property type="component" value="Unassembled WGS sequence"/>
</dbReference>